<proteinExistence type="predicted"/>
<dbReference type="EMBL" id="CM037025">
    <property type="protein sequence ID" value="KAH7661995.1"/>
    <property type="molecule type" value="Genomic_DNA"/>
</dbReference>
<keyword evidence="2" id="KW-1185">Reference proteome</keyword>
<evidence type="ECO:0000313" key="2">
    <source>
        <dbReference type="Proteomes" id="UP000827976"/>
    </source>
</evidence>
<dbReference type="Proteomes" id="UP000827976">
    <property type="component" value="Chromosome 15"/>
</dbReference>
<name>A0ACB7UNI3_DIOAL</name>
<gene>
    <name evidence="1" type="ORF">IHE45_15G101200</name>
</gene>
<sequence>MESTKDKAPHKDDDEEEEDEEEEVVVMAAMTGAGADQDQEKKKRKGGAVSQPSCQAERCKADLSEAKRYHRRHKVCESHSKAPVVIVSGLRQRFCQQCSRFHELAEFDETKRSCRRRLAGHNERRRKAQTHPPVAGWCHMVEYLIFVGHLRVMIMRFGDILVMKVEDDQEVLIAI</sequence>
<accession>A0ACB7UNI3</accession>
<comment type="caution">
    <text evidence="1">The sequence shown here is derived from an EMBL/GenBank/DDBJ whole genome shotgun (WGS) entry which is preliminary data.</text>
</comment>
<evidence type="ECO:0000313" key="1">
    <source>
        <dbReference type="EMBL" id="KAH7661995.1"/>
    </source>
</evidence>
<reference evidence="2" key="1">
    <citation type="journal article" date="2022" name="Nat. Commun.">
        <title>Chromosome evolution and the genetic basis of agronomically important traits in greater yam.</title>
        <authorList>
            <person name="Bredeson J.V."/>
            <person name="Lyons J.B."/>
            <person name="Oniyinde I.O."/>
            <person name="Okereke N.R."/>
            <person name="Kolade O."/>
            <person name="Nnabue I."/>
            <person name="Nwadili C.O."/>
            <person name="Hribova E."/>
            <person name="Parker M."/>
            <person name="Nwogha J."/>
            <person name="Shu S."/>
            <person name="Carlson J."/>
            <person name="Kariba R."/>
            <person name="Muthemba S."/>
            <person name="Knop K."/>
            <person name="Barton G.J."/>
            <person name="Sherwood A.V."/>
            <person name="Lopez-Montes A."/>
            <person name="Asiedu R."/>
            <person name="Jamnadass R."/>
            <person name="Muchugi A."/>
            <person name="Goodstein D."/>
            <person name="Egesi C.N."/>
            <person name="Featherston J."/>
            <person name="Asfaw A."/>
            <person name="Simpson G.G."/>
            <person name="Dolezel J."/>
            <person name="Hendre P.S."/>
            <person name="Van Deynze A."/>
            <person name="Kumar P.L."/>
            <person name="Obidiegwu J.E."/>
            <person name="Bhattacharjee R."/>
            <person name="Rokhsar D.S."/>
        </authorList>
    </citation>
    <scope>NUCLEOTIDE SEQUENCE [LARGE SCALE GENOMIC DNA]</scope>
    <source>
        <strain evidence="2">cv. TDa95/00328</strain>
    </source>
</reference>
<protein>
    <submittedName>
        <fullName evidence="1">SBP domain-containing protein</fullName>
    </submittedName>
</protein>
<organism evidence="1 2">
    <name type="scientific">Dioscorea alata</name>
    <name type="common">Purple yam</name>
    <dbReference type="NCBI Taxonomy" id="55571"/>
    <lineage>
        <taxon>Eukaryota</taxon>
        <taxon>Viridiplantae</taxon>
        <taxon>Streptophyta</taxon>
        <taxon>Embryophyta</taxon>
        <taxon>Tracheophyta</taxon>
        <taxon>Spermatophyta</taxon>
        <taxon>Magnoliopsida</taxon>
        <taxon>Liliopsida</taxon>
        <taxon>Dioscoreales</taxon>
        <taxon>Dioscoreaceae</taxon>
        <taxon>Dioscorea</taxon>
    </lineage>
</organism>